<dbReference type="AlphaFoldDB" id="A0A0T9QJG2"/>
<dbReference type="Proteomes" id="UP000045840">
    <property type="component" value="Unassembled WGS sequence"/>
</dbReference>
<dbReference type="InterPro" id="IPR003033">
    <property type="entry name" value="SCP2_sterol-bd_dom"/>
</dbReference>
<evidence type="ECO:0000313" key="3">
    <source>
        <dbReference type="EMBL" id="CNI14502.1"/>
    </source>
</evidence>
<comment type="pathway">
    <text evidence="1">Cofactor biosynthesis; ubiquinone biosynthesis.</text>
</comment>
<dbReference type="PANTHER" id="PTHR10094">
    <property type="entry name" value="STEROL CARRIER PROTEIN 2 SCP-2 FAMILY PROTEIN"/>
    <property type="match status" value="1"/>
</dbReference>
<evidence type="ECO:0000313" key="4">
    <source>
        <dbReference type="EMBL" id="CRY68340.1"/>
    </source>
</evidence>
<organism evidence="3 6">
    <name type="scientific">Yersinia pekkanenii</name>
    <dbReference type="NCBI Taxonomy" id="1288385"/>
    <lineage>
        <taxon>Bacteria</taxon>
        <taxon>Pseudomonadati</taxon>
        <taxon>Pseudomonadota</taxon>
        <taxon>Gammaproteobacteria</taxon>
        <taxon>Enterobacterales</taxon>
        <taxon>Yersiniaceae</taxon>
        <taxon>Yersinia</taxon>
    </lineage>
</organism>
<dbReference type="Proteomes" id="UP000044625">
    <property type="component" value="Unassembled WGS sequence"/>
</dbReference>
<dbReference type="STRING" id="1288385.ERS137968_03443"/>
<comment type="function">
    <text evidence="1">Required for O(2)-independent ubiquinone (coenzyme Q) biosynthesis. Likely functions as an accessory factor.</text>
</comment>
<proteinExistence type="inferred from homology"/>
<dbReference type="GO" id="GO:0006744">
    <property type="term" value="P:ubiquinone biosynthetic process"/>
    <property type="evidence" value="ECO:0007669"/>
    <property type="project" value="UniProtKB-UniRule"/>
</dbReference>
<reference evidence="4 5" key="3">
    <citation type="submission" date="2015-03" db="EMBL/GenBank/DDBJ databases">
        <authorList>
            <consortium name="Pathogen Informatics"/>
            <person name="Murphy D."/>
        </authorList>
    </citation>
    <scope>NUCLEOTIDE SEQUENCE [LARGE SCALE GENOMIC DNA]</scope>
    <source>
        <strain evidence="5">type strain: CIP110230</strain>
        <strain evidence="4">Type strain: CIP110230</strain>
    </source>
</reference>
<dbReference type="Pfam" id="PF02036">
    <property type="entry name" value="SCP2"/>
    <property type="match status" value="1"/>
</dbReference>
<dbReference type="HAMAP" id="MF_02231">
    <property type="entry name" value="UbiT"/>
    <property type="match status" value="1"/>
</dbReference>
<dbReference type="Gene3D" id="3.30.1050.10">
    <property type="entry name" value="SCP2 sterol-binding domain"/>
    <property type="match status" value="1"/>
</dbReference>
<dbReference type="PANTHER" id="PTHR10094:SF25">
    <property type="entry name" value="SCP2 STEROL-BINDING DOMAIN-CONTAINING PROTEIN 1"/>
    <property type="match status" value="1"/>
</dbReference>
<reference evidence="6" key="2">
    <citation type="submission" date="2015-03" db="EMBL/GenBank/DDBJ databases">
        <authorList>
            <consortium name="Pathogen Informatics"/>
        </authorList>
    </citation>
    <scope>NUCLEOTIDE SEQUENCE [LARGE SCALE GENOMIC DNA]</scope>
    <source>
        <strain evidence="6">A125KOH2</strain>
    </source>
</reference>
<dbReference type="InterPro" id="IPR036527">
    <property type="entry name" value="SCP2_sterol-bd_dom_sf"/>
</dbReference>
<dbReference type="EMBL" id="CQAZ01000030">
    <property type="protein sequence ID" value="CNI14502.1"/>
    <property type="molecule type" value="Genomic_DNA"/>
</dbReference>
<gene>
    <name evidence="1" type="primary">ubiT</name>
    <name evidence="3" type="ORF">ERS008529_03201</name>
    <name evidence="4" type="ORF">ERS137968_03443</name>
</gene>
<evidence type="ECO:0000259" key="2">
    <source>
        <dbReference type="Pfam" id="PF02036"/>
    </source>
</evidence>
<evidence type="ECO:0000313" key="6">
    <source>
        <dbReference type="Proteomes" id="UP000045840"/>
    </source>
</evidence>
<evidence type="ECO:0000256" key="1">
    <source>
        <dbReference type="HAMAP-Rule" id="MF_02231"/>
    </source>
</evidence>
<dbReference type="PIRSF" id="PIRSF025550">
    <property type="entry name" value="UCP025550_lpd_carrier"/>
    <property type="match status" value="1"/>
</dbReference>
<dbReference type="EMBL" id="CWJL01000020">
    <property type="protein sequence ID" value="CRY68340.1"/>
    <property type="molecule type" value="Genomic_DNA"/>
</dbReference>
<evidence type="ECO:0000313" key="5">
    <source>
        <dbReference type="Proteomes" id="UP000044625"/>
    </source>
</evidence>
<keyword evidence="5" id="KW-1185">Reference proteome</keyword>
<keyword evidence="1" id="KW-0831">Ubiquinone biosynthesis</keyword>
<sequence>MLGELRACLVRQGPALLRGPLKLTPFALKRQVIEQVLGWQLRQALLDGELAFLQSRWLKIEVRDLALQWFMTVENGRLVVSQQAEADVSFSGDANDLILIAARKEDPDTLFFQRRLRIEGDTELGLYVKNLMDAIELDSMPTLLRVGLQQLAEFIEAGQQEGAANASRTLASCLSGLKFRWMHRGSTLSCARLSSEMMKQNWCSNYARTAY</sequence>
<reference evidence="3" key="1">
    <citation type="submission" date="2015-03" db="EMBL/GenBank/DDBJ databases">
        <authorList>
            <person name="Murphy D."/>
        </authorList>
    </citation>
    <scope>NUCLEOTIDE SEQUENCE [LARGE SCALE GENOMIC DNA]</scope>
    <source>
        <strain evidence="3">A125KOH2</strain>
    </source>
</reference>
<accession>A0A0T9QJG2</accession>
<dbReference type="FunFam" id="3.30.1050.10:FF:000002">
    <property type="entry name" value="SCP2 domain-containing protein YhbT"/>
    <property type="match status" value="1"/>
</dbReference>
<dbReference type="InterPro" id="IPR016830">
    <property type="entry name" value="UbiT"/>
</dbReference>
<feature type="domain" description="SCP2" evidence="2">
    <location>
        <begin position="45"/>
        <end position="133"/>
    </location>
</feature>
<dbReference type="SUPFAM" id="SSF55718">
    <property type="entry name" value="SCP-like"/>
    <property type="match status" value="1"/>
</dbReference>
<protein>
    <recommendedName>
        <fullName evidence="1">Ubiquinone biosynthesis accessory factor UbiT</fullName>
    </recommendedName>
</protein>
<dbReference type="UniPathway" id="UPA00232"/>
<name>A0A0T9QJG2_9GAMM</name>
<dbReference type="GO" id="GO:0005829">
    <property type="term" value="C:cytosol"/>
    <property type="evidence" value="ECO:0007669"/>
    <property type="project" value="TreeGrafter"/>
</dbReference>
<comment type="similarity">
    <text evidence="1">Belongs to the UbiT family.</text>
</comment>